<feature type="transmembrane region" description="Helical" evidence="1">
    <location>
        <begin position="21"/>
        <end position="40"/>
    </location>
</feature>
<name>A0ABT7ERT2_9GAMM</name>
<keyword evidence="1" id="KW-0472">Membrane</keyword>
<accession>A0ABT7ERT2</accession>
<evidence type="ECO:0000313" key="3">
    <source>
        <dbReference type="Proteomes" id="UP001231915"/>
    </source>
</evidence>
<keyword evidence="1" id="KW-0812">Transmembrane</keyword>
<gene>
    <name evidence="2" type="ORF">QNM18_22090</name>
</gene>
<dbReference type="Proteomes" id="UP001231915">
    <property type="component" value="Unassembled WGS sequence"/>
</dbReference>
<comment type="caution">
    <text evidence="2">The sequence shown here is derived from an EMBL/GenBank/DDBJ whole genome shotgun (WGS) entry which is preliminary data.</text>
</comment>
<proteinExistence type="predicted"/>
<reference evidence="2 3" key="1">
    <citation type="submission" date="2023-05" db="EMBL/GenBank/DDBJ databases">
        <title>Pseudoalteromonas ardens sp. nov., Pseudoalteromonas obscura sp. nov., and Pseudoalteromonas umbrosa sp. nov., isolated from the coral Montipora capitata.</title>
        <authorList>
            <person name="Thomas E.M."/>
            <person name="Smith E.M."/>
            <person name="Papke E."/>
            <person name="Shlafstein M.D."/>
            <person name="Oline D.K."/>
            <person name="Videau P."/>
            <person name="Saw J.H."/>
            <person name="Strangman W.K."/>
            <person name="Ushijima B."/>
        </authorList>
    </citation>
    <scope>NUCLEOTIDE SEQUENCE [LARGE SCALE GENOMIC DNA]</scope>
    <source>
        <strain evidence="2 3">P94</strain>
    </source>
</reference>
<keyword evidence="3" id="KW-1185">Reference proteome</keyword>
<protein>
    <recommendedName>
        <fullName evidence="4">Transposase</fullName>
    </recommendedName>
</protein>
<evidence type="ECO:0008006" key="4">
    <source>
        <dbReference type="Google" id="ProtNLM"/>
    </source>
</evidence>
<keyword evidence="1" id="KW-1133">Transmembrane helix</keyword>
<evidence type="ECO:0000256" key="1">
    <source>
        <dbReference type="SAM" id="Phobius"/>
    </source>
</evidence>
<organism evidence="2 3">
    <name type="scientific">Pseudoalteromonas obscura</name>
    <dbReference type="NCBI Taxonomy" id="3048491"/>
    <lineage>
        <taxon>Bacteria</taxon>
        <taxon>Pseudomonadati</taxon>
        <taxon>Pseudomonadota</taxon>
        <taxon>Gammaproteobacteria</taxon>
        <taxon>Alteromonadales</taxon>
        <taxon>Pseudoalteromonadaceae</taxon>
        <taxon>Pseudoalteromonas</taxon>
    </lineage>
</organism>
<sequence>MVSMYSQLKQWYLKQQRGQSAAVLFRLAMLATMDAVIRLFTFNTDNVNKAIQGISPGVSVHGHGKINKDSTAAITALHCIKKPRYRSTQSINIPVNISTLARMLLSAYQVKICAPLGS</sequence>
<dbReference type="EMBL" id="JASJUT010000012">
    <property type="protein sequence ID" value="MDK2597756.1"/>
    <property type="molecule type" value="Genomic_DNA"/>
</dbReference>
<dbReference type="RefSeq" id="WP_284138470.1">
    <property type="nucleotide sequence ID" value="NZ_JASJUT010000012.1"/>
</dbReference>
<evidence type="ECO:0000313" key="2">
    <source>
        <dbReference type="EMBL" id="MDK2597756.1"/>
    </source>
</evidence>